<dbReference type="Proteomes" id="UP000324767">
    <property type="component" value="Unassembled WGS sequence"/>
</dbReference>
<dbReference type="GO" id="GO:0004497">
    <property type="term" value="F:monooxygenase activity"/>
    <property type="evidence" value="ECO:0007669"/>
    <property type="project" value="InterPro"/>
</dbReference>
<dbReference type="PRINTS" id="PR00385">
    <property type="entry name" value="P450"/>
</dbReference>
<keyword evidence="3 5" id="KW-0479">Metal-binding</keyword>
<dbReference type="InterPro" id="IPR001128">
    <property type="entry name" value="Cyt_P450"/>
</dbReference>
<accession>A0A5M8PY78</accession>
<evidence type="ECO:0000256" key="5">
    <source>
        <dbReference type="PIRSR" id="PIRSR602401-1"/>
    </source>
</evidence>
<dbReference type="PANTHER" id="PTHR24305">
    <property type="entry name" value="CYTOCHROME P450"/>
    <property type="match status" value="1"/>
</dbReference>
<sequence>MVWHIIKGENEKSLIRQHEKHGTFVRIGHKSVSVNEPDAVLSILQLPKLCSGEGRVGREIKSLRYLQNDWYKAMALPNRHFQSLMSEVNPVHCTTRKKKLQAGYAPKTVLKREHLLDDTIEQLEGWLDKLSKDEELVELGRWFNYTVFDIVGWMVFSRPFGFLAEGRDIQGSIANTRQLSLYVPLAGYFPWIHNMTLGNPIIDGWNLTPSQHIFDTSRRAIRSRSAIQASKEKPTEDDMLDRWLRTKQEHPESHYDEMEIETAGTSAIGAGADTTSAALQAFFYYLLRSPEHLDRLRQEIDTAQSQGELSKIVSYEDVQELPFLRACVQETYRMHPSVSFPLPRVVQKGGLTVDGRHFAEGTSLCIHPWVIHRSEKAFDSDAKKFNPTRWLGPKAKALQRYMVHWGKGYNMCPGQHLADIEITKITTTLIRDYDFELVNPEQSGWSGPGSWLCLENGM</sequence>
<proteinExistence type="inferred from homology"/>
<reference evidence="6 7" key="1">
    <citation type="submission" date="2019-09" db="EMBL/GenBank/DDBJ databases">
        <title>The hologenome of the rock-dwelling lichen Lasallia pustulata.</title>
        <authorList>
            <person name="Greshake Tzovaras B."/>
            <person name="Segers F."/>
            <person name="Bicker A."/>
            <person name="Dal Grande F."/>
            <person name="Otte J."/>
            <person name="Hankeln T."/>
            <person name="Schmitt I."/>
            <person name="Ebersberger I."/>
        </authorList>
    </citation>
    <scope>NUCLEOTIDE SEQUENCE [LARGE SCALE GENOMIC DNA]</scope>
    <source>
        <strain evidence="6">A1-1</strain>
    </source>
</reference>
<evidence type="ECO:0000313" key="6">
    <source>
        <dbReference type="EMBL" id="KAA6414034.1"/>
    </source>
</evidence>
<dbReference type="SUPFAM" id="SSF48264">
    <property type="entry name" value="Cytochrome P450"/>
    <property type="match status" value="1"/>
</dbReference>
<evidence type="ECO:0000256" key="1">
    <source>
        <dbReference type="ARBA" id="ARBA00001971"/>
    </source>
</evidence>
<dbReference type="EMBL" id="VXIT01000003">
    <property type="protein sequence ID" value="KAA6414034.1"/>
    <property type="molecule type" value="Genomic_DNA"/>
</dbReference>
<feature type="binding site" description="axial binding residue" evidence="5">
    <location>
        <position position="412"/>
    </location>
    <ligand>
        <name>heme</name>
        <dbReference type="ChEBI" id="CHEBI:30413"/>
    </ligand>
    <ligandPart>
        <name>Fe</name>
        <dbReference type="ChEBI" id="CHEBI:18248"/>
    </ligandPart>
</feature>
<evidence type="ECO:0000313" key="7">
    <source>
        <dbReference type="Proteomes" id="UP000324767"/>
    </source>
</evidence>
<name>A0A5M8PY78_9LECA</name>
<dbReference type="InterPro" id="IPR050121">
    <property type="entry name" value="Cytochrome_P450_monoxygenase"/>
</dbReference>
<comment type="caution">
    <text evidence="6">The sequence shown here is derived from an EMBL/GenBank/DDBJ whole genome shotgun (WGS) entry which is preliminary data.</text>
</comment>
<keyword evidence="5" id="KW-0349">Heme</keyword>
<comment type="similarity">
    <text evidence="2">Belongs to the cytochrome P450 family.</text>
</comment>
<gene>
    <name evidence="6" type="ORF">FRX48_02396</name>
</gene>
<dbReference type="Pfam" id="PF00067">
    <property type="entry name" value="p450"/>
    <property type="match status" value="1"/>
</dbReference>
<keyword evidence="4 5" id="KW-0408">Iron</keyword>
<evidence type="ECO:0000256" key="3">
    <source>
        <dbReference type="ARBA" id="ARBA00022723"/>
    </source>
</evidence>
<dbReference type="InterPro" id="IPR036396">
    <property type="entry name" value="Cyt_P450_sf"/>
</dbReference>
<evidence type="ECO:0000256" key="2">
    <source>
        <dbReference type="ARBA" id="ARBA00010617"/>
    </source>
</evidence>
<dbReference type="OrthoDB" id="3934656at2759"/>
<organism evidence="6 7">
    <name type="scientific">Lasallia pustulata</name>
    <dbReference type="NCBI Taxonomy" id="136370"/>
    <lineage>
        <taxon>Eukaryota</taxon>
        <taxon>Fungi</taxon>
        <taxon>Dikarya</taxon>
        <taxon>Ascomycota</taxon>
        <taxon>Pezizomycotina</taxon>
        <taxon>Lecanoromycetes</taxon>
        <taxon>OSLEUM clade</taxon>
        <taxon>Umbilicariomycetidae</taxon>
        <taxon>Umbilicariales</taxon>
        <taxon>Umbilicariaceae</taxon>
        <taxon>Lasallia</taxon>
    </lineage>
</organism>
<dbReference type="Gene3D" id="1.10.630.10">
    <property type="entry name" value="Cytochrome P450"/>
    <property type="match status" value="1"/>
</dbReference>
<dbReference type="GO" id="GO:0016705">
    <property type="term" value="F:oxidoreductase activity, acting on paired donors, with incorporation or reduction of molecular oxygen"/>
    <property type="evidence" value="ECO:0007669"/>
    <property type="project" value="InterPro"/>
</dbReference>
<comment type="cofactor">
    <cofactor evidence="1 5">
        <name>heme</name>
        <dbReference type="ChEBI" id="CHEBI:30413"/>
    </cofactor>
</comment>
<evidence type="ECO:0000256" key="4">
    <source>
        <dbReference type="ARBA" id="ARBA00023004"/>
    </source>
</evidence>
<dbReference type="AlphaFoldDB" id="A0A5M8PY78"/>
<dbReference type="GO" id="GO:0020037">
    <property type="term" value="F:heme binding"/>
    <property type="evidence" value="ECO:0007669"/>
    <property type="project" value="InterPro"/>
</dbReference>
<dbReference type="PANTHER" id="PTHR24305:SF232">
    <property type="entry name" value="P450, PUTATIVE (EUROFUNG)-RELATED"/>
    <property type="match status" value="1"/>
</dbReference>
<dbReference type="GO" id="GO:0005506">
    <property type="term" value="F:iron ion binding"/>
    <property type="evidence" value="ECO:0007669"/>
    <property type="project" value="InterPro"/>
</dbReference>
<protein>
    <submittedName>
        <fullName evidence="6">Cytochrome P450</fullName>
    </submittedName>
</protein>
<dbReference type="PRINTS" id="PR00463">
    <property type="entry name" value="EP450I"/>
</dbReference>
<dbReference type="InterPro" id="IPR002401">
    <property type="entry name" value="Cyt_P450_E_grp-I"/>
</dbReference>
<dbReference type="CDD" id="cd11060">
    <property type="entry name" value="CYP57A1-like"/>
    <property type="match status" value="1"/>
</dbReference>